<dbReference type="Pfam" id="PF15868">
    <property type="entry name" value="MBF2"/>
    <property type="match status" value="1"/>
</dbReference>
<accession>A0AAD7YC25</accession>
<dbReference type="EMBL" id="JARGEI010000023">
    <property type="protein sequence ID" value="KAJ8710144.1"/>
    <property type="molecule type" value="Genomic_DNA"/>
</dbReference>
<protein>
    <submittedName>
        <fullName evidence="1">Uncharacterized protein</fullName>
    </submittedName>
</protein>
<sequence>MCTTNISSSLTISAKVFKSSTKNLLDQVKEKLKKMKLLCIALLLTVAIASVASNVAPEVHAMPGVAKYEDSELNRRGSPIETVPEPRDNLSEGTIGDGDRVIAWINYSVGSSFFVTHDQEVTVRGFDYTNITAIRVIRVANSPTAFPTITSGGIGYNDVTIRLVGQRQAGFEYIIQVYAAVGCQS</sequence>
<dbReference type="AlphaFoldDB" id="A0AAD7YC25"/>
<comment type="caution">
    <text evidence="1">The sequence shown here is derived from an EMBL/GenBank/DDBJ whole genome shotgun (WGS) entry which is preliminary data.</text>
</comment>
<organism evidence="1 2">
    <name type="scientific">Mythimna separata</name>
    <name type="common">Oriental armyworm</name>
    <name type="synonym">Pseudaletia separata</name>
    <dbReference type="NCBI Taxonomy" id="271217"/>
    <lineage>
        <taxon>Eukaryota</taxon>
        <taxon>Metazoa</taxon>
        <taxon>Ecdysozoa</taxon>
        <taxon>Arthropoda</taxon>
        <taxon>Hexapoda</taxon>
        <taxon>Insecta</taxon>
        <taxon>Pterygota</taxon>
        <taxon>Neoptera</taxon>
        <taxon>Endopterygota</taxon>
        <taxon>Lepidoptera</taxon>
        <taxon>Glossata</taxon>
        <taxon>Ditrysia</taxon>
        <taxon>Noctuoidea</taxon>
        <taxon>Noctuidae</taxon>
        <taxon>Noctuinae</taxon>
        <taxon>Hadenini</taxon>
        <taxon>Mythimna</taxon>
    </lineage>
</organism>
<dbReference type="InterPro" id="IPR031734">
    <property type="entry name" value="MBF2"/>
</dbReference>
<dbReference type="PANTHER" id="PTHR37685">
    <property type="entry name" value="GEO11136P1-RELATED"/>
    <property type="match status" value="1"/>
</dbReference>
<evidence type="ECO:0000313" key="2">
    <source>
        <dbReference type="Proteomes" id="UP001231518"/>
    </source>
</evidence>
<reference evidence="1" key="1">
    <citation type="submission" date="2023-03" db="EMBL/GenBank/DDBJ databases">
        <title>Chromosome-level genomes of two armyworms, Mythimna separata and Mythimna loreyi, provide insights into the biosynthesis and reception of sex pheromones.</title>
        <authorList>
            <person name="Zhao H."/>
        </authorList>
    </citation>
    <scope>NUCLEOTIDE SEQUENCE</scope>
    <source>
        <strain evidence="1">BeijingLab</strain>
        <tissue evidence="1">Pupa</tissue>
    </source>
</reference>
<dbReference type="Proteomes" id="UP001231518">
    <property type="component" value="Chromosome 23"/>
</dbReference>
<keyword evidence="2" id="KW-1185">Reference proteome</keyword>
<proteinExistence type="predicted"/>
<dbReference type="PANTHER" id="PTHR37685:SF1">
    <property type="entry name" value="GEO11136P1-RELATED"/>
    <property type="match status" value="1"/>
</dbReference>
<gene>
    <name evidence="1" type="ORF">PYW07_009510</name>
</gene>
<name>A0AAD7YC25_MYTSE</name>
<evidence type="ECO:0000313" key="1">
    <source>
        <dbReference type="EMBL" id="KAJ8710144.1"/>
    </source>
</evidence>